<reference evidence="1 2" key="1">
    <citation type="submission" date="2017-03" db="EMBL/GenBank/DDBJ databases">
        <title>New species Polynucleobacter sp. MWH-EgelM1-30-B4.</title>
        <authorList>
            <person name="Hahn M.W."/>
        </authorList>
    </citation>
    <scope>NUCLEOTIDE SEQUENCE [LARGE SCALE GENOMIC DNA]</scope>
    <source>
        <strain evidence="1 2">MWH-EgelM1-30-B4</strain>
    </source>
</reference>
<comment type="caution">
    <text evidence="1">The sequence shown here is derived from an EMBL/GenBank/DDBJ whole genome shotgun (WGS) entry which is preliminary data.</text>
</comment>
<name>A0A210RXG2_9BURK</name>
<dbReference type="Proteomes" id="UP000196880">
    <property type="component" value="Unassembled WGS sequence"/>
</dbReference>
<gene>
    <name evidence="1" type="ORF">B6A14_07855</name>
</gene>
<organism evidence="1 2">
    <name type="scientific">Polynucleobacter hirudinilacicola</name>
    <dbReference type="NCBI Taxonomy" id="1743166"/>
    <lineage>
        <taxon>Bacteria</taxon>
        <taxon>Pseudomonadati</taxon>
        <taxon>Pseudomonadota</taxon>
        <taxon>Betaproteobacteria</taxon>
        <taxon>Burkholderiales</taxon>
        <taxon>Burkholderiaceae</taxon>
        <taxon>Polynucleobacter</taxon>
    </lineage>
</organism>
<evidence type="ECO:0000313" key="1">
    <source>
        <dbReference type="EMBL" id="OWF65686.1"/>
    </source>
</evidence>
<dbReference type="EMBL" id="NAIA01000003">
    <property type="protein sequence ID" value="OWF65686.1"/>
    <property type="molecule type" value="Genomic_DNA"/>
</dbReference>
<dbReference type="AlphaFoldDB" id="A0A210RXG2"/>
<sequence length="147" mass="16813">MKNAEYSASLQAIVREIVDESLINPKKGLELRMVQSSLDYLQAIEVAIESGKCEHLNKLFKKAIPIHPKLLPVLSDCINAIKHGTQVGRPSAFTPTQEEIIYEEIRQRKERNQSNITDEINAVAYDIDSNEATVRRIWNRQKKVQDK</sequence>
<protein>
    <submittedName>
        <fullName evidence="1">Uncharacterized protein</fullName>
    </submittedName>
</protein>
<proteinExistence type="predicted"/>
<keyword evidence="2" id="KW-1185">Reference proteome</keyword>
<evidence type="ECO:0000313" key="2">
    <source>
        <dbReference type="Proteomes" id="UP000196880"/>
    </source>
</evidence>
<dbReference type="RefSeq" id="WP_087909923.1">
    <property type="nucleotide sequence ID" value="NZ_NAIA01000003.1"/>
</dbReference>
<accession>A0A210RXG2</accession>